<reference evidence="4" key="1">
    <citation type="submission" date="2016-10" db="EMBL/GenBank/DDBJ databases">
        <authorList>
            <person name="Varghese N."/>
            <person name="Submissions S."/>
        </authorList>
    </citation>
    <scope>NUCLEOTIDE SEQUENCE [LARGE SCALE GENOMIC DNA]</scope>
    <source>
        <strain evidence="4">JS21-1</strain>
    </source>
</reference>
<dbReference type="Gene3D" id="3.90.1140.10">
    <property type="entry name" value="Cyclic phosphodiesterase"/>
    <property type="match status" value="1"/>
</dbReference>
<feature type="active site" description="Proton acceptor" evidence="2">
    <location>
        <position position="121"/>
    </location>
</feature>
<dbReference type="InterPro" id="IPR009097">
    <property type="entry name" value="Cyclic_Pdiesterase"/>
</dbReference>
<dbReference type="HAMAP" id="MF_01940">
    <property type="entry name" value="RNA_CPDase"/>
    <property type="match status" value="1"/>
</dbReference>
<comment type="similarity">
    <text evidence="2">Belongs to the 2H phosphoesterase superfamily. ThpR family.</text>
</comment>
<comment type="function">
    <text evidence="2">Hydrolyzes RNA 2',3'-cyclic phosphodiester to an RNA 2'-phosphomonoester.</text>
</comment>
<dbReference type="AlphaFoldDB" id="A0A1H7NQ27"/>
<dbReference type="GO" id="GO:0016874">
    <property type="term" value="F:ligase activity"/>
    <property type="evidence" value="ECO:0007669"/>
    <property type="project" value="UniProtKB-KW"/>
</dbReference>
<gene>
    <name evidence="3" type="ORF">SAMN05216382_1650</name>
</gene>
<dbReference type="EMBL" id="FNZZ01000003">
    <property type="protein sequence ID" value="SEL25434.1"/>
    <property type="molecule type" value="Genomic_DNA"/>
</dbReference>
<evidence type="ECO:0000313" key="3">
    <source>
        <dbReference type="EMBL" id="SEL25434.1"/>
    </source>
</evidence>
<feature type="short sequence motif" description="HXTX 1" evidence="2">
    <location>
        <begin position="37"/>
        <end position="40"/>
    </location>
</feature>
<feature type="short sequence motif" description="HXTX 2" evidence="2">
    <location>
        <begin position="121"/>
        <end position="124"/>
    </location>
</feature>
<protein>
    <recommendedName>
        <fullName evidence="2">RNA 2',3'-cyclic phosphodiesterase</fullName>
        <shortName evidence="2">RNA 2',3'-CPDase</shortName>
        <ecNumber evidence="2">3.1.4.58</ecNumber>
    </recommendedName>
</protein>
<accession>A0A1H7NQ27</accession>
<dbReference type="PANTHER" id="PTHR35561:SF1">
    <property type="entry name" value="RNA 2',3'-CYCLIC PHOSPHODIESTERASE"/>
    <property type="match status" value="1"/>
</dbReference>
<evidence type="ECO:0000313" key="4">
    <source>
        <dbReference type="Proteomes" id="UP000199214"/>
    </source>
</evidence>
<dbReference type="PANTHER" id="PTHR35561">
    <property type="entry name" value="RNA 2',3'-CYCLIC PHOSPHODIESTERASE"/>
    <property type="match status" value="1"/>
</dbReference>
<sequence length="180" mass="19823">MHRLFVALRPPLSIRDALVDVMDALPGARWQDDEQLHVTLRFVGEVERPQAEDIAAALAAVSAPVIEARVEGVGTFDRRGRVDTLWARIVPAEPLAALHRKVDQALARAGVARDERRYLPHLTLARFGRGSSDAGAIARWVADHAGLSTPAFTLPHLILYESHLGHEGARYEPVARWPLA</sequence>
<proteinExistence type="inferred from homology"/>
<dbReference type="Pfam" id="PF13563">
    <property type="entry name" value="2_5_RNA_ligase2"/>
    <property type="match status" value="1"/>
</dbReference>
<evidence type="ECO:0000256" key="2">
    <source>
        <dbReference type="HAMAP-Rule" id="MF_01940"/>
    </source>
</evidence>
<dbReference type="InterPro" id="IPR004175">
    <property type="entry name" value="RNA_CPDase"/>
</dbReference>
<dbReference type="EC" id="3.1.4.58" evidence="2"/>
<dbReference type="OrthoDB" id="9793819at2"/>
<dbReference type="Proteomes" id="UP000199214">
    <property type="component" value="Unassembled WGS sequence"/>
</dbReference>
<dbReference type="SUPFAM" id="SSF55144">
    <property type="entry name" value="LigT-like"/>
    <property type="match status" value="1"/>
</dbReference>
<dbReference type="RefSeq" id="WP_093005263.1">
    <property type="nucleotide sequence ID" value="NZ_FNZZ01000003.1"/>
</dbReference>
<dbReference type="GO" id="GO:0008664">
    <property type="term" value="F:RNA 2',3'-cyclic 3'-phosphodiesterase activity"/>
    <property type="evidence" value="ECO:0007669"/>
    <property type="project" value="UniProtKB-EC"/>
</dbReference>
<dbReference type="STRING" id="1855283.SAMN05216382_1650"/>
<feature type="active site" description="Proton donor" evidence="2">
    <location>
        <position position="37"/>
    </location>
</feature>
<keyword evidence="3" id="KW-0436">Ligase</keyword>
<dbReference type="NCBIfam" id="TIGR02258">
    <property type="entry name" value="2_5_ligase"/>
    <property type="match status" value="1"/>
</dbReference>
<keyword evidence="4" id="KW-1185">Reference proteome</keyword>
<name>A0A1H7NQ27_9SPHN</name>
<organism evidence="3 4">
    <name type="scientific">Sphingomonas palmae</name>
    <dbReference type="NCBI Taxonomy" id="1855283"/>
    <lineage>
        <taxon>Bacteria</taxon>
        <taxon>Pseudomonadati</taxon>
        <taxon>Pseudomonadota</taxon>
        <taxon>Alphaproteobacteria</taxon>
        <taxon>Sphingomonadales</taxon>
        <taxon>Sphingomonadaceae</taxon>
        <taxon>Sphingomonas</taxon>
    </lineage>
</organism>
<comment type="catalytic activity">
    <reaction evidence="2">
        <text>a 3'-end 2',3'-cyclophospho-ribonucleotide-RNA + H2O = a 3'-end 2'-phospho-ribonucleotide-RNA + H(+)</text>
        <dbReference type="Rhea" id="RHEA:11828"/>
        <dbReference type="Rhea" id="RHEA-COMP:10464"/>
        <dbReference type="Rhea" id="RHEA-COMP:17353"/>
        <dbReference type="ChEBI" id="CHEBI:15377"/>
        <dbReference type="ChEBI" id="CHEBI:15378"/>
        <dbReference type="ChEBI" id="CHEBI:83064"/>
        <dbReference type="ChEBI" id="CHEBI:173113"/>
        <dbReference type="EC" id="3.1.4.58"/>
    </reaction>
</comment>
<dbReference type="GO" id="GO:0004113">
    <property type="term" value="F:2',3'-cyclic-nucleotide 3'-phosphodiesterase activity"/>
    <property type="evidence" value="ECO:0007669"/>
    <property type="project" value="InterPro"/>
</dbReference>
<evidence type="ECO:0000256" key="1">
    <source>
        <dbReference type="ARBA" id="ARBA00022801"/>
    </source>
</evidence>
<keyword evidence="1 2" id="KW-0378">Hydrolase</keyword>